<protein>
    <submittedName>
        <fullName evidence="5">SMC family ATPase</fullName>
    </submittedName>
</protein>
<dbReference type="Gene3D" id="3.40.50.300">
    <property type="entry name" value="P-loop containing nucleotide triphosphate hydrolases"/>
    <property type="match status" value="2"/>
</dbReference>
<dbReference type="Proteomes" id="UP001042704">
    <property type="component" value="Chromosome"/>
</dbReference>
<evidence type="ECO:0000313" key="6">
    <source>
        <dbReference type="Proteomes" id="UP001042704"/>
    </source>
</evidence>
<comment type="similarity">
    <text evidence="2">Belongs to the Sph1/Sph2 family.</text>
</comment>
<dbReference type="SUPFAM" id="SSF52540">
    <property type="entry name" value="P-loop containing nucleoside triphosphate hydrolases"/>
    <property type="match status" value="1"/>
</dbReference>
<organism evidence="5 6">
    <name type="scientific">Methanofollis aquaemaris</name>
    <dbReference type="NCBI Taxonomy" id="126734"/>
    <lineage>
        <taxon>Archaea</taxon>
        <taxon>Methanobacteriati</taxon>
        <taxon>Methanobacteriota</taxon>
        <taxon>Stenosarchaea group</taxon>
        <taxon>Methanomicrobia</taxon>
        <taxon>Methanomicrobiales</taxon>
        <taxon>Methanomicrobiaceae</taxon>
        <taxon>Methanofollis</taxon>
    </lineage>
</organism>
<dbReference type="KEGG" id="maqe:RJ40_10770"/>
<reference evidence="5" key="1">
    <citation type="journal article" date="2001" name="Int. J. Syst. Evol. Microbiol.">
        <title>Methanofollis aquaemaris sp. nov., a methanogen isolated from an aquaculture fish pond.</title>
        <authorList>
            <person name="Lai M.C."/>
            <person name="Chen S.C."/>
        </authorList>
    </citation>
    <scope>NUCLEOTIDE SEQUENCE</scope>
    <source>
        <strain evidence="5">N2F9704</strain>
    </source>
</reference>
<dbReference type="InterPro" id="IPR027417">
    <property type="entry name" value="P-loop_NTPase"/>
</dbReference>
<feature type="domain" description="RecF/RecN/SMC N-terminal" evidence="4">
    <location>
        <begin position="3"/>
        <end position="1046"/>
    </location>
</feature>
<name>A0A8A3S7N3_9EURY</name>
<keyword evidence="6" id="KW-1185">Reference proteome</keyword>
<evidence type="ECO:0000313" key="5">
    <source>
        <dbReference type="EMBL" id="QSZ67943.1"/>
    </source>
</evidence>
<sequence>MLLHRLILHNFKRYREEEIRFRDGITGIVGNNGAGKSSITDAILFALYGVQGGVDAEYVVSSFAGPKDRCEVRLEFAAGGEEYVVQRTFRKTAGSTQHKASLFMLGGEKHLAEGVSAVASEVQRVLGMGPSDFKSTVFAAQKDLLALLDERPAARKEWFMKMLGIDYLKEEGQAVLKAELEGVEHEIGRADGKLSVLDEDGMQEALETCRAEVAGAGAQVDACHGALSGLRAEAEETEAEREALEAAEREVIRLTEMEGACRREIERLRSESAALEREVEAVSKNLGDYDALAASEKEYEGIVSTYETWRGRKHDHDLLVGRRTSLQAEKVREAERLDTLSATLAQLDVDAARYRELEPSVRRLGEVREELEVLKVDEERHRHLCDHLRAAEQYFSEVERSTAGLSREVAALRQRDAERADLEPGVARYDERRRLKEVLDLAAGHHREASRLREEIRSARNEYAALENVILGLRRDAEALGDPAVALEEAEERRATLTSSLATARAGREASANRAASVREHLQEIESLGADSRCPTCHQPLRTHYPDLVAGLEEEAAAAEREVSALDAGIAEIECERARVEEEIAGITGRCRALQGLQAEIAAREEALVERGRRCDLLTARCEAEEQAIAALGFGVYDPGHHEQIVSELASLSELKVRYDRLSGETAALPRKLEALEALDTGGSAALVAIEVARLDCAAHTYDPGQKAGLEEEAGRLEVLWKEYLAAGARCEGRQKVEDEYDAVKKELARLDRACVDCTAGMETLGFDPDLYVRLGKGREAAEERHRRYLVLAQEATRLPDLKKRISALASEAHVAEEHLNEVLVAREALNFDPDRLAGVRARARTVAEAAQARREELSRLQNEVKNLEMRREELKKKVQQAGTIRTEIQALEEERENLKLARTLLAEYTTYLLGVVRGRLEGVVGEVLGEITDGRYDTVTFDDDFTLMVNDMGADYPAARFSGGEQDDIAIALRIALSRYLAAMRGMGDPAVLIFDEIFGSQDEERRTNLIRALRTQEVHFPQIFLISHIGEVHEEFETTLRVEQGPGPESHIEEVSG</sequence>
<dbReference type="PANTHER" id="PTHR32114">
    <property type="entry name" value="ABC TRANSPORTER ABCH.3"/>
    <property type="match status" value="1"/>
</dbReference>
<dbReference type="SUPFAM" id="SSF75712">
    <property type="entry name" value="Rad50 coiled-coil Zn hook"/>
    <property type="match status" value="1"/>
</dbReference>
<dbReference type="RefSeq" id="WP_265580867.1">
    <property type="nucleotide sequence ID" value="NZ_CP036172.1"/>
</dbReference>
<reference evidence="5" key="2">
    <citation type="submission" date="2019-02" db="EMBL/GenBank/DDBJ databases">
        <authorList>
            <person name="Chen S.-C."/>
            <person name="Chien H.-H."/>
            <person name="Lai M.-C."/>
        </authorList>
    </citation>
    <scope>NUCLEOTIDE SEQUENCE</scope>
    <source>
        <strain evidence="5">N2F9704</strain>
    </source>
</reference>
<evidence type="ECO:0000256" key="3">
    <source>
        <dbReference type="SAM" id="Coils"/>
    </source>
</evidence>
<dbReference type="AlphaFoldDB" id="A0A8A3S7N3"/>
<feature type="coiled-coil region" evidence="3">
    <location>
        <begin position="841"/>
        <end position="909"/>
    </location>
</feature>
<evidence type="ECO:0000256" key="1">
    <source>
        <dbReference type="ARBA" id="ARBA00023054"/>
    </source>
</evidence>
<feature type="coiled-coil region" evidence="3">
    <location>
        <begin position="227"/>
        <end position="285"/>
    </location>
</feature>
<feature type="coiled-coil region" evidence="3">
    <location>
        <begin position="549"/>
        <end position="590"/>
    </location>
</feature>
<dbReference type="EMBL" id="CP036172">
    <property type="protein sequence ID" value="QSZ67943.1"/>
    <property type="molecule type" value="Genomic_DNA"/>
</dbReference>
<keyword evidence="1 3" id="KW-0175">Coiled coil</keyword>
<dbReference type="PANTHER" id="PTHR32114:SF2">
    <property type="entry name" value="ABC TRANSPORTER ABCH.3"/>
    <property type="match status" value="1"/>
</dbReference>
<feature type="coiled-coil region" evidence="3">
    <location>
        <begin position="442"/>
        <end position="507"/>
    </location>
</feature>
<dbReference type="Pfam" id="PF02463">
    <property type="entry name" value="SMC_N"/>
    <property type="match status" value="1"/>
</dbReference>
<dbReference type="GeneID" id="76424853"/>
<accession>A0A8A3S7N3</accession>
<dbReference type="Gene3D" id="1.10.287.510">
    <property type="entry name" value="Helix hairpin bin"/>
    <property type="match status" value="1"/>
</dbReference>
<dbReference type="InterPro" id="IPR003395">
    <property type="entry name" value="RecF/RecN/SMC_N"/>
</dbReference>
<proteinExistence type="inferred from homology"/>
<evidence type="ECO:0000256" key="2">
    <source>
        <dbReference type="ARBA" id="ARBA00049666"/>
    </source>
</evidence>
<gene>
    <name evidence="5" type="ORF">RJ40_10770</name>
</gene>
<evidence type="ECO:0000259" key="4">
    <source>
        <dbReference type="Pfam" id="PF02463"/>
    </source>
</evidence>